<protein>
    <recommendedName>
        <fullName evidence="3">Type II toxin-antitoxin system RelE/ParE family toxin</fullName>
    </recommendedName>
</protein>
<evidence type="ECO:0000313" key="2">
    <source>
        <dbReference type="Proteomes" id="UP001519344"/>
    </source>
</evidence>
<proteinExistence type="predicted"/>
<evidence type="ECO:0000313" key="1">
    <source>
        <dbReference type="EMBL" id="MBP1967550.1"/>
    </source>
</evidence>
<gene>
    <name evidence="1" type="ORF">J2Z65_006822</name>
</gene>
<reference evidence="1 2" key="1">
    <citation type="submission" date="2021-03" db="EMBL/GenBank/DDBJ databases">
        <title>Genomic Encyclopedia of Type Strains, Phase IV (KMG-IV): sequencing the most valuable type-strain genomes for metagenomic binning, comparative biology and taxonomic classification.</title>
        <authorList>
            <person name="Goeker M."/>
        </authorList>
    </citation>
    <scope>NUCLEOTIDE SEQUENCE [LARGE SCALE GENOMIC DNA]</scope>
    <source>
        <strain evidence="1 2">DSM 24950</strain>
    </source>
</reference>
<name>A0ABS4IA39_9BACL</name>
<accession>A0ABS4IA39</accession>
<keyword evidence="2" id="KW-1185">Reference proteome</keyword>
<evidence type="ECO:0008006" key="3">
    <source>
        <dbReference type="Google" id="ProtNLM"/>
    </source>
</evidence>
<dbReference type="Proteomes" id="UP001519344">
    <property type="component" value="Unassembled WGS sequence"/>
</dbReference>
<organism evidence="1 2">
    <name type="scientific">Paenibacillus aceris</name>
    <dbReference type="NCBI Taxonomy" id="869555"/>
    <lineage>
        <taxon>Bacteria</taxon>
        <taxon>Bacillati</taxon>
        <taxon>Bacillota</taxon>
        <taxon>Bacilli</taxon>
        <taxon>Bacillales</taxon>
        <taxon>Paenibacillaceae</taxon>
        <taxon>Paenibacillus</taxon>
    </lineage>
</organism>
<comment type="caution">
    <text evidence="1">The sequence shown here is derived from an EMBL/GenBank/DDBJ whole genome shotgun (WGS) entry which is preliminary data.</text>
</comment>
<dbReference type="EMBL" id="JAGGKV010000036">
    <property type="protein sequence ID" value="MBP1967550.1"/>
    <property type="molecule type" value="Genomic_DNA"/>
</dbReference>
<sequence length="31" mass="4067">MQTDYERYWVIYRFDEEDDMVLVRYRAFINE</sequence>